<reference evidence="1" key="1">
    <citation type="journal article" date="2019" name="Sci. Rep.">
        <title>Draft genome of Tanacetum cinerariifolium, the natural source of mosquito coil.</title>
        <authorList>
            <person name="Yamashiro T."/>
            <person name="Shiraishi A."/>
            <person name="Satake H."/>
            <person name="Nakayama K."/>
        </authorList>
    </citation>
    <scope>NUCLEOTIDE SEQUENCE</scope>
</reference>
<organism evidence="1">
    <name type="scientific">Tanacetum cinerariifolium</name>
    <name type="common">Dalmatian daisy</name>
    <name type="synonym">Chrysanthemum cinerariifolium</name>
    <dbReference type="NCBI Taxonomy" id="118510"/>
    <lineage>
        <taxon>Eukaryota</taxon>
        <taxon>Viridiplantae</taxon>
        <taxon>Streptophyta</taxon>
        <taxon>Embryophyta</taxon>
        <taxon>Tracheophyta</taxon>
        <taxon>Spermatophyta</taxon>
        <taxon>Magnoliopsida</taxon>
        <taxon>eudicotyledons</taxon>
        <taxon>Gunneridae</taxon>
        <taxon>Pentapetalae</taxon>
        <taxon>asterids</taxon>
        <taxon>campanulids</taxon>
        <taxon>Asterales</taxon>
        <taxon>Asteraceae</taxon>
        <taxon>Asteroideae</taxon>
        <taxon>Anthemideae</taxon>
        <taxon>Anthemidinae</taxon>
        <taxon>Tanacetum</taxon>
    </lineage>
</organism>
<gene>
    <name evidence="1" type="ORF">Tci_607380</name>
</gene>
<protein>
    <submittedName>
        <fullName evidence="1">Uncharacterized protein</fullName>
    </submittedName>
</protein>
<accession>A0A699JGL9</accession>
<evidence type="ECO:0000313" key="1">
    <source>
        <dbReference type="EMBL" id="GFA35408.1"/>
    </source>
</evidence>
<sequence length="165" mass="18493">MGILLLRPQQDDPHRALKDKGIIDSGCSRHMTWNKAHDSGYQEFKDGFFAFGGSNGRITSKGKIKTGLKKANNSVGTQANDHQGANSEEIDLNEEHFILPIWSAYSTTVKSSGDKIEKNTSFKTCEKPFSQVEQVFLDELEKLKRQEKDANDAAESLRKEATHHI</sequence>
<comment type="caution">
    <text evidence="1">The sequence shown here is derived from an EMBL/GenBank/DDBJ whole genome shotgun (WGS) entry which is preliminary data.</text>
</comment>
<dbReference type="EMBL" id="BKCJ010409676">
    <property type="protein sequence ID" value="GFA35408.1"/>
    <property type="molecule type" value="Genomic_DNA"/>
</dbReference>
<proteinExistence type="predicted"/>
<name>A0A699JGL9_TANCI</name>
<dbReference type="AlphaFoldDB" id="A0A699JGL9"/>